<dbReference type="PANTHER" id="PTHR48107:SF16">
    <property type="entry name" value="NADPH-DEPENDENT ALDEHYDE REDUCTASE 1, CHLOROPLASTIC"/>
    <property type="match status" value="1"/>
</dbReference>
<dbReference type="InterPro" id="IPR020904">
    <property type="entry name" value="Sc_DH/Rdtase_CS"/>
</dbReference>
<feature type="compositionally biased region" description="Polar residues" evidence="3">
    <location>
        <begin position="12"/>
        <end position="21"/>
    </location>
</feature>
<dbReference type="PRINTS" id="PR00080">
    <property type="entry name" value="SDRFAMILY"/>
</dbReference>
<accession>A0ABW8JGM4</accession>
<evidence type="ECO:0000256" key="2">
    <source>
        <dbReference type="ARBA" id="ARBA00023002"/>
    </source>
</evidence>
<comment type="similarity">
    <text evidence="1">Belongs to the short-chain dehydrogenases/reductases (SDR) family.</text>
</comment>
<dbReference type="NCBIfam" id="NF005559">
    <property type="entry name" value="PRK07231.1"/>
    <property type="match status" value="1"/>
</dbReference>
<dbReference type="EMBL" id="JADIKJ010000007">
    <property type="protein sequence ID" value="MFK2900238.1"/>
    <property type="molecule type" value="Genomic_DNA"/>
</dbReference>
<evidence type="ECO:0000256" key="3">
    <source>
        <dbReference type="SAM" id="MobiDB-lite"/>
    </source>
</evidence>
<dbReference type="PROSITE" id="PS00061">
    <property type="entry name" value="ADH_SHORT"/>
    <property type="match status" value="1"/>
</dbReference>
<evidence type="ECO:0000313" key="5">
    <source>
        <dbReference type="Proteomes" id="UP001620461"/>
    </source>
</evidence>
<dbReference type="EC" id="1.1.1.47" evidence="4"/>
<dbReference type="InterPro" id="IPR036291">
    <property type="entry name" value="NAD(P)-bd_dom_sf"/>
</dbReference>
<keyword evidence="2 4" id="KW-0560">Oxidoreductase</keyword>
<dbReference type="Pfam" id="PF13561">
    <property type="entry name" value="adh_short_C2"/>
    <property type="match status" value="1"/>
</dbReference>
<dbReference type="GO" id="GO:0047936">
    <property type="term" value="F:glucose 1-dehydrogenase [NAD(P)+] activity"/>
    <property type="evidence" value="ECO:0007669"/>
    <property type="project" value="UniProtKB-EC"/>
</dbReference>
<evidence type="ECO:0000313" key="4">
    <source>
        <dbReference type="EMBL" id="MFK2900238.1"/>
    </source>
</evidence>
<comment type="caution">
    <text evidence="4">The sequence shown here is derived from an EMBL/GenBank/DDBJ whole genome shotgun (WGS) entry which is preliminary data.</text>
</comment>
<dbReference type="SUPFAM" id="SSF51735">
    <property type="entry name" value="NAD(P)-binding Rossmann-fold domains"/>
    <property type="match status" value="1"/>
</dbReference>
<dbReference type="PRINTS" id="PR00081">
    <property type="entry name" value="GDHRDH"/>
</dbReference>
<keyword evidence="5" id="KW-1185">Reference proteome</keyword>
<feature type="region of interest" description="Disordered" evidence="3">
    <location>
        <begin position="1"/>
        <end position="21"/>
    </location>
</feature>
<name>A0ABW8JGM4_9GAMM</name>
<gene>
    <name evidence="4" type="ORF">ISP15_07815</name>
</gene>
<organism evidence="4 5">
    <name type="scientific">Dyella jejuensis</name>
    <dbReference type="NCBI Taxonomy" id="1432009"/>
    <lineage>
        <taxon>Bacteria</taxon>
        <taxon>Pseudomonadati</taxon>
        <taxon>Pseudomonadota</taxon>
        <taxon>Gammaproteobacteria</taxon>
        <taxon>Lysobacterales</taxon>
        <taxon>Rhodanobacteraceae</taxon>
        <taxon>Dyella</taxon>
    </lineage>
</organism>
<evidence type="ECO:0000256" key="1">
    <source>
        <dbReference type="ARBA" id="ARBA00006484"/>
    </source>
</evidence>
<reference evidence="4 5" key="1">
    <citation type="submission" date="2020-10" db="EMBL/GenBank/DDBJ databases">
        <title>Phylogeny of dyella-like bacteria.</title>
        <authorList>
            <person name="Fu J."/>
        </authorList>
    </citation>
    <scope>NUCLEOTIDE SEQUENCE [LARGE SCALE GENOMIC DNA]</scope>
    <source>
        <strain evidence="4 5">JP1</strain>
    </source>
</reference>
<dbReference type="InterPro" id="IPR002347">
    <property type="entry name" value="SDR_fam"/>
</dbReference>
<dbReference type="PANTHER" id="PTHR48107">
    <property type="entry name" value="NADPH-DEPENDENT ALDEHYDE REDUCTASE-LIKE PROTEIN, CHLOROPLASTIC-RELATED"/>
    <property type="match status" value="1"/>
</dbReference>
<sequence length="286" mass="30559">MTHPYPTPPFEAQSQDYPGTFTSMKPVPDHGEKDYQGHGRLSGKVALITGADSGIGRAVAIAFAREGADVVLSYLAETEDAKDTVKVCKQSGKDAIAIAGDIADPAHCRELVEATIKRFGKLHVVVNNAAFQKEAKSLADIADEDWQRHYNVNIHAMFYILRAAEPHLKPGASVINTASINAKRPPTAQLAYSSTKGAITNFTTGLAGLWAEKGIRVNAVLPGPIWTPLIPSTMEPEEYRDFGSQVPLQRPGQPVELAGAYVYLASDESSYTTGAMIAVAGGAPNL</sequence>
<proteinExistence type="inferred from homology"/>
<dbReference type="Proteomes" id="UP001620461">
    <property type="component" value="Unassembled WGS sequence"/>
</dbReference>
<dbReference type="Gene3D" id="3.40.50.720">
    <property type="entry name" value="NAD(P)-binding Rossmann-like Domain"/>
    <property type="match status" value="1"/>
</dbReference>
<protein>
    <submittedName>
        <fullName evidence="4">Glucose 1-dehydrogenase</fullName>
        <ecNumber evidence="4">1.1.1.47</ecNumber>
    </submittedName>
</protein>